<protein>
    <submittedName>
        <fullName evidence="3">ABC superfamily ATP binding cassette transporter, membrane protein</fullName>
    </submittedName>
</protein>
<sequence length="336" mass="37001">MIRKNILREFRHSWARFLSIVVLLGLGVFVLVGLKSTGPDMRATVTDQYQTQNLADAQIKATAGFTKANQNAIRKRSEVKAVTFGQMTAAVIKHRQTSVQILSQSQRISKATLTKGKMPTSDNQIALSSQLAQKYHVGQKITLVNDHNGTPSRIKRQTYTITGFVESSEYIKKDDLGTTNVGTGELTAFAVVPSSSFTTTTPNVARIKFSGVHGAAYSNTYENGVNRKVTALQPFLNKMARQQRHNLRTTLQQKLQPLETAQAQGLSTPAMVKQLAASKQKAAQIANVNVTIQGRNDYNSGYSQYGENAKRIDVLSDSFPIFFFAVTILVCFTTMS</sequence>
<dbReference type="Proteomes" id="UP000051751">
    <property type="component" value="Unassembled WGS sequence"/>
</dbReference>
<organism evidence="3 4">
    <name type="scientific">Lactobacillus selangorensis</name>
    <dbReference type="NCBI Taxonomy" id="81857"/>
    <lineage>
        <taxon>Bacteria</taxon>
        <taxon>Bacillati</taxon>
        <taxon>Bacillota</taxon>
        <taxon>Bacilli</taxon>
        <taxon>Lactobacillales</taxon>
        <taxon>Lactobacillaceae</taxon>
        <taxon>Lactobacillus</taxon>
    </lineage>
</organism>
<dbReference type="GO" id="GO:0005886">
    <property type="term" value="C:plasma membrane"/>
    <property type="evidence" value="ECO:0007669"/>
    <property type="project" value="TreeGrafter"/>
</dbReference>
<accession>A0A0R2FRB9</accession>
<dbReference type="PANTHER" id="PTHR30287">
    <property type="entry name" value="MEMBRANE COMPONENT OF PREDICTED ABC SUPERFAMILY METABOLITE UPTAKE TRANSPORTER"/>
    <property type="match status" value="1"/>
</dbReference>
<evidence type="ECO:0000313" key="2">
    <source>
        <dbReference type="EMBL" id="KRN28147.1"/>
    </source>
</evidence>
<dbReference type="EMBL" id="JQAT01000004">
    <property type="protein sequence ID" value="KRN28147.1"/>
    <property type="molecule type" value="Genomic_DNA"/>
</dbReference>
<gene>
    <name evidence="2" type="ORF">IV38_GL001598</name>
    <name evidence="3" type="ORF">IV40_GL001617</name>
</gene>
<keyword evidence="1" id="KW-1133">Transmembrane helix</keyword>
<dbReference type="STRING" id="81857.IV38_GL001598"/>
<comment type="caution">
    <text evidence="3">The sequence shown here is derived from an EMBL/GenBank/DDBJ whole genome shotgun (WGS) entry which is preliminary data.</text>
</comment>
<dbReference type="InterPro" id="IPR038766">
    <property type="entry name" value="Membrane_comp_ABC_pdt"/>
</dbReference>
<dbReference type="PANTHER" id="PTHR30287:SF1">
    <property type="entry name" value="INNER MEMBRANE PROTEIN"/>
    <property type="match status" value="1"/>
</dbReference>
<name>A0A0R2FRB9_9LACO</name>
<evidence type="ECO:0000313" key="4">
    <source>
        <dbReference type="Proteomes" id="UP000051645"/>
    </source>
</evidence>
<proteinExistence type="predicted"/>
<evidence type="ECO:0000256" key="1">
    <source>
        <dbReference type="SAM" id="Phobius"/>
    </source>
</evidence>
<dbReference type="AlphaFoldDB" id="A0A0R2FRB9"/>
<dbReference type="EMBL" id="JQAZ01000005">
    <property type="protein sequence ID" value="KRN30977.1"/>
    <property type="molecule type" value="Genomic_DNA"/>
</dbReference>
<dbReference type="RefSeq" id="WP_057770134.1">
    <property type="nucleotide sequence ID" value="NZ_JQAT01000004.1"/>
</dbReference>
<feature type="transmembrane region" description="Helical" evidence="1">
    <location>
        <begin position="14"/>
        <end position="34"/>
    </location>
</feature>
<evidence type="ECO:0000313" key="3">
    <source>
        <dbReference type="EMBL" id="KRN30977.1"/>
    </source>
</evidence>
<keyword evidence="1" id="KW-0812">Transmembrane</keyword>
<dbReference type="Proteomes" id="UP000051645">
    <property type="component" value="Unassembled WGS sequence"/>
</dbReference>
<dbReference type="PATRIC" id="fig|81857.3.peg.1609"/>
<keyword evidence="1" id="KW-0472">Membrane</keyword>
<keyword evidence="4" id="KW-1185">Reference proteome</keyword>
<reference evidence="4 5" key="1">
    <citation type="journal article" date="2015" name="Genome Announc.">
        <title>Expanding the biotechnology potential of lactobacilli through comparative genomics of 213 strains and associated genera.</title>
        <authorList>
            <person name="Sun Z."/>
            <person name="Harris H.M."/>
            <person name="McCann A."/>
            <person name="Guo C."/>
            <person name="Argimon S."/>
            <person name="Zhang W."/>
            <person name="Yang X."/>
            <person name="Jeffery I.B."/>
            <person name="Cooney J.C."/>
            <person name="Kagawa T.F."/>
            <person name="Liu W."/>
            <person name="Song Y."/>
            <person name="Salvetti E."/>
            <person name="Wrobel A."/>
            <person name="Rasinkangas P."/>
            <person name="Parkhill J."/>
            <person name="Rea M.C."/>
            <person name="O'Sullivan O."/>
            <person name="Ritari J."/>
            <person name="Douillard F.P."/>
            <person name="Paul Ross R."/>
            <person name="Yang R."/>
            <person name="Briner A.E."/>
            <person name="Felis G.E."/>
            <person name="de Vos W.M."/>
            <person name="Barrangou R."/>
            <person name="Klaenhammer T.R."/>
            <person name="Caufield P.W."/>
            <person name="Cui Y."/>
            <person name="Zhang H."/>
            <person name="O'Toole P.W."/>
        </authorList>
    </citation>
    <scope>NUCLEOTIDE SEQUENCE [LARGE SCALE GENOMIC DNA]</scope>
    <source>
        <strain evidence="2 5">ATCC BAA-66</strain>
        <strain evidence="3 4">DSM 13344</strain>
    </source>
</reference>
<evidence type="ECO:0000313" key="5">
    <source>
        <dbReference type="Proteomes" id="UP000051751"/>
    </source>
</evidence>